<organism evidence="2">
    <name type="scientific">Tetraodon nigroviridis</name>
    <name type="common">Spotted green pufferfish</name>
    <name type="synonym">Chelonodon nigroviridis</name>
    <dbReference type="NCBI Taxonomy" id="99883"/>
    <lineage>
        <taxon>Eukaryota</taxon>
        <taxon>Metazoa</taxon>
        <taxon>Chordata</taxon>
        <taxon>Craniata</taxon>
        <taxon>Vertebrata</taxon>
        <taxon>Euteleostomi</taxon>
        <taxon>Actinopterygii</taxon>
        <taxon>Neopterygii</taxon>
        <taxon>Teleostei</taxon>
        <taxon>Neoteleostei</taxon>
        <taxon>Acanthomorphata</taxon>
        <taxon>Eupercaria</taxon>
        <taxon>Tetraodontiformes</taxon>
        <taxon>Tetradontoidea</taxon>
        <taxon>Tetraodontidae</taxon>
        <taxon>Tetraodon</taxon>
    </lineage>
</organism>
<dbReference type="AlphaFoldDB" id="Q4REB0"/>
<comment type="caution">
    <text evidence="2">The sequence shown here is derived from an EMBL/GenBank/DDBJ whole genome shotgun (WGS) entry which is preliminary data.</text>
</comment>
<feature type="region of interest" description="Disordered" evidence="1">
    <location>
        <begin position="1"/>
        <end position="36"/>
    </location>
</feature>
<feature type="non-terminal residue" evidence="2">
    <location>
        <position position="1"/>
    </location>
</feature>
<evidence type="ECO:0000313" key="2">
    <source>
        <dbReference type="EMBL" id="CAG13272.1"/>
    </source>
</evidence>
<reference evidence="2" key="2">
    <citation type="submission" date="2004-02" db="EMBL/GenBank/DDBJ databases">
        <authorList>
            <consortium name="Genoscope"/>
            <consortium name="Whitehead Institute Centre for Genome Research"/>
        </authorList>
    </citation>
    <scope>NUCLEOTIDE SEQUENCE</scope>
</reference>
<protein>
    <submittedName>
        <fullName evidence="2">(spotted green pufferfish) hypothetical protein</fullName>
    </submittedName>
</protein>
<gene>
    <name evidence="2" type="ORF">GSTENG00035837001</name>
</gene>
<reference evidence="2" key="1">
    <citation type="journal article" date="2004" name="Nature">
        <title>Genome duplication in the teleost fish Tetraodon nigroviridis reveals the early vertebrate proto-karyotype.</title>
        <authorList>
            <person name="Jaillon O."/>
            <person name="Aury J.-M."/>
            <person name="Brunet F."/>
            <person name="Petit J.-L."/>
            <person name="Stange-Thomann N."/>
            <person name="Mauceli E."/>
            <person name="Bouneau L."/>
            <person name="Fischer C."/>
            <person name="Ozouf-Costaz C."/>
            <person name="Bernot A."/>
            <person name="Nicaud S."/>
            <person name="Jaffe D."/>
            <person name="Fisher S."/>
            <person name="Lutfalla G."/>
            <person name="Dossat C."/>
            <person name="Segurens B."/>
            <person name="Dasilva C."/>
            <person name="Salanoubat M."/>
            <person name="Levy M."/>
            <person name="Boudet N."/>
            <person name="Castellano S."/>
            <person name="Anthouard V."/>
            <person name="Jubin C."/>
            <person name="Castelli V."/>
            <person name="Katinka M."/>
            <person name="Vacherie B."/>
            <person name="Biemont C."/>
            <person name="Skalli Z."/>
            <person name="Cattolico L."/>
            <person name="Poulain J."/>
            <person name="De Berardinis V."/>
            <person name="Cruaud C."/>
            <person name="Duprat S."/>
            <person name="Brottier P."/>
            <person name="Coutanceau J.-P."/>
            <person name="Gouzy J."/>
            <person name="Parra G."/>
            <person name="Lardier G."/>
            <person name="Chapple C."/>
            <person name="McKernan K.J."/>
            <person name="McEwan P."/>
            <person name="Bosak S."/>
            <person name="Kellis M."/>
            <person name="Volff J.-N."/>
            <person name="Guigo R."/>
            <person name="Zody M.C."/>
            <person name="Mesirov J."/>
            <person name="Lindblad-Toh K."/>
            <person name="Birren B."/>
            <person name="Nusbaum C."/>
            <person name="Kahn D."/>
            <person name="Robinson-Rechavi M."/>
            <person name="Laudet V."/>
            <person name="Schachter V."/>
            <person name="Quetier F."/>
            <person name="Saurin W."/>
            <person name="Scarpelli C."/>
            <person name="Wincker P."/>
            <person name="Lander E.S."/>
            <person name="Weissenbach J."/>
            <person name="Roest Crollius H."/>
        </authorList>
    </citation>
    <scope>NUCLEOTIDE SEQUENCE [LARGE SCALE GENOMIC DNA]</scope>
</reference>
<proteinExistence type="predicted"/>
<feature type="compositionally biased region" description="Polar residues" evidence="1">
    <location>
        <begin position="1"/>
        <end position="12"/>
    </location>
</feature>
<accession>Q4REB0</accession>
<name>Q4REB0_TETNG</name>
<dbReference type="KEGG" id="tng:GSTEN00035837G001"/>
<dbReference type="EMBL" id="CAAE01015126">
    <property type="protein sequence ID" value="CAG13272.1"/>
    <property type="molecule type" value="Genomic_DNA"/>
</dbReference>
<sequence>SSGTVATCSAQGPRQGASHKGPVNDNPAQSLEPDIRLVRQIC</sequence>
<evidence type="ECO:0000256" key="1">
    <source>
        <dbReference type="SAM" id="MobiDB-lite"/>
    </source>
</evidence>